<proteinExistence type="predicted"/>
<name>A0A835JZZ0_9ROSI</name>
<organism evidence="1 2">
    <name type="scientific">Salix dunnii</name>
    <dbReference type="NCBI Taxonomy" id="1413687"/>
    <lineage>
        <taxon>Eukaryota</taxon>
        <taxon>Viridiplantae</taxon>
        <taxon>Streptophyta</taxon>
        <taxon>Embryophyta</taxon>
        <taxon>Tracheophyta</taxon>
        <taxon>Spermatophyta</taxon>
        <taxon>Magnoliopsida</taxon>
        <taxon>eudicotyledons</taxon>
        <taxon>Gunneridae</taxon>
        <taxon>Pentapetalae</taxon>
        <taxon>rosids</taxon>
        <taxon>fabids</taxon>
        <taxon>Malpighiales</taxon>
        <taxon>Salicaceae</taxon>
        <taxon>Saliceae</taxon>
        <taxon>Salix</taxon>
    </lineage>
</organism>
<sequence>MISWDTVEWIRDLKIPKKSYERAKRKTTYKMYTRALARHNCGSSIEETRKMDSIIEVFQCYK</sequence>
<gene>
    <name evidence="1" type="ORF">SADUNF_Sadunf06G0135000</name>
</gene>
<reference evidence="1 2" key="1">
    <citation type="submission" date="2020-10" db="EMBL/GenBank/DDBJ databases">
        <title>Plant Genome Project.</title>
        <authorList>
            <person name="Zhang R.-G."/>
        </authorList>
    </citation>
    <scope>NUCLEOTIDE SEQUENCE [LARGE SCALE GENOMIC DNA]</scope>
    <source>
        <strain evidence="1">FAFU-HL-1</strain>
        <tissue evidence="1">Leaf</tissue>
    </source>
</reference>
<dbReference type="AlphaFoldDB" id="A0A835JZZ0"/>
<evidence type="ECO:0000313" key="1">
    <source>
        <dbReference type="EMBL" id="KAF9680565.1"/>
    </source>
</evidence>
<dbReference type="Proteomes" id="UP000657918">
    <property type="component" value="Unassembled WGS sequence"/>
</dbReference>
<dbReference type="EMBL" id="JADGMS010000006">
    <property type="protein sequence ID" value="KAF9680565.1"/>
    <property type="molecule type" value="Genomic_DNA"/>
</dbReference>
<comment type="caution">
    <text evidence="1">The sequence shown here is derived from an EMBL/GenBank/DDBJ whole genome shotgun (WGS) entry which is preliminary data.</text>
</comment>
<accession>A0A835JZZ0</accession>
<keyword evidence="2" id="KW-1185">Reference proteome</keyword>
<evidence type="ECO:0000313" key="2">
    <source>
        <dbReference type="Proteomes" id="UP000657918"/>
    </source>
</evidence>
<protein>
    <submittedName>
        <fullName evidence="1">Uncharacterized protein</fullName>
    </submittedName>
</protein>